<evidence type="ECO:0000256" key="1">
    <source>
        <dbReference type="SAM" id="Phobius"/>
    </source>
</evidence>
<dbReference type="Proteomes" id="UP001215280">
    <property type="component" value="Unassembled WGS sequence"/>
</dbReference>
<evidence type="ECO:0000313" key="2">
    <source>
        <dbReference type="EMBL" id="KAJ7780188.1"/>
    </source>
</evidence>
<organism evidence="2 3">
    <name type="scientific">Mycena maculata</name>
    <dbReference type="NCBI Taxonomy" id="230809"/>
    <lineage>
        <taxon>Eukaryota</taxon>
        <taxon>Fungi</taxon>
        <taxon>Dikarya</taxon>
        <taxon>Basidiomycota</taxon>
        <taxon>Agaricomycotina</taxon>
        <taxon>Agaricomycetes</taxon>
        <taxon>Agaricomycetidae</taxon>
        <taxon>Agaricales</taxon>
        <taxon>Marasmiineae</taxon>
        <taxon>Mycenaceae</taxon>
        <taxon>Mycena</taxon>
    </lineage>
</organism>
<feature type="transmembrane region" description="Helical" evidence="1">
    <location>
        <begin position="22"/>
        <end position="41"/>
    </location>
</feature>
<name>A0AAD7KA90_9AGAR</name>
<reference evidence="2" key="1">
    <citation type="submission" date="2023-03" db="EMBL/GenBank/DDBJ databases">
        <title>Massive genome expansion in bonnet fungi (Mycena s.s.) driven by repeated elements and novel gene families across ecological guilds.</title>
        <authorList>
            <consortium name="Lawrence Berkeley National Laboratory"/>
            <person name="Harder C.B."/>
            <person name="Miyauchi S."/>
            <person name="Viragh M."/>
            <person name="Kuo A."/>
            <person name="Thoen E."/>
            <person name="Andreopoulos B."/>
            <person name="Lu D."/>
            <person name="Skrede I."/>
            <person name="Drula E."/>
            <person name="Henrissat B."/>
            <person name="Morin E."/>
            <person name="Kohler A."/>
            <person name="Barry K."/>
            <person name="LaButti K."/>
            <person name="Morin E."/>
            <person name="Salamov A."/>
            <person name="Lipzen A."/>
            <person name="Mereny Z."/>
            <person name="Hegedus B."/>
            <person name="Baldrian P."/>
            <person name="Stursova M."/>
            <person name="Weitz H."/>
            <person name="Taylor A."/>
            <person name="Grigoriev I.V."/>
            <person name="Nagy L.G."/>
            <person name="Martin F."/>
            <person name="Kauserud H."/>
        </authorList>
    </citation>
    <scope>NUCLEOTIDE SEQUENCE</scope>
    <source>
        <strain evidence="2">CBHHK188m</strain>
    </source>
</reference>
<feature type="non-terminal residue" evidence="2">
    <location>
        <position position="1"/>
    </location>
</feature>
<proteinExistence type="predicted"/>
<dbReference type="EMBL" id="JARJLG010000006">
    <property type="protein sequence ID" value="KAJ7780188.1"/>
    <property type="molecule type" value="Genomic_DNA"/>
</dbReference>
<sequence length="78" mass="8973">YTDSATSLPPPAKTTPRRTSNFCLMLHAALLSTLFFLLQFIPRQAYLNLLLRIPSLYFSRVARIFEDARISLPDIKQM</sequence>
<keyword evidence="1" id="KW-1133">Transmembrane helix</keyword>
<evidence type="ECO:0000313" key="3">
    <source>
        <dbReference type="Proteomes" id="UP001215280"/>
    </source>
</evidence>
<feature type="non-terminal residue" evidence="2">
    <location>
        <position position="78"/>
    </location>
</feature>
<dbReference type="AlphaFoldDB" id="A0AAD7KA90"/>
<keyword evidence="1" id="KW-0472">Membrane</keyword>
<accession>A0AAD7KA90</accession>
<keyword evidence="3" id="KW-1185">Reference proteome</keyword>
<gene>
    <name evidence="2" type="ORF">DFH07DRAFT_708117</name>
</gene>
<protein>
    <submittedName>
        <fullName evidence="2">Uncharacterized protein</fullName>
    </submittedName>
</protein>
<comment type="caution">
    <text evidence="2">The sequence shown here is derived from an EMBL/GenBank/DDBJ whole genome shotgun (WGS) entry which is preliminary data.</text>
</comment>
<keyword evidence="1" id="KW-0812">Transmembrane</keyword>